<organism evidence="1 2">
    <name type="scientific">Peredibacter starrii</name>
    <dbReference type="NCBI Taxonomy" id="28202"/>
    <lineage>
        <taxon>Bacteria</taxon>
        <taxon>Pseudomonadati</taxon>
        <taxon>Bdellovibrionota</taxon>
        <taxon>Bacteriovoracia</taxon>
        <taxon>Bacteriovoracales</taxon>
        <taxon>Bacteriovoracaceae</taxon>
        <taxon>Peredibacter</taxon>
    </lineage>
</organism>
<keyword evidence="2" id="KW-1185">Reference proteome</keyword>
<gene>
    <name evidence="1" type="ORF">SOO65_05880</name>
</gene>
<proteinExistence type="predicted"/>
<reference evidence="1 2" key="1">
    <citation type="submission" date="2023-11" db="EMBL/GenBank/DDBJ databases">
        <title>Peredibacter starrii A3.12.</title>
        <authorList>
            <person name="Mitchell R.J."/>
        </authorList>
    </citation>
    <scope>NUCLEOTIDE SEQUENCE [LARGE SCALE GENOMIC DNA]</scope>
    <source>
        <strain evidence="1 2">A3.12</strain>
    </source>
</reference>
<dbReference type="AlphaFoldDB" id="A0AAX4HTE8"/>
<protein>
    <submittedName>
        <fullName evidence="1">Uncharacterized protein</fullName>
    </submittedName>
</protein>
<dbReference type="Proteomes" id="UP001324634">
    <property type="component" value="Chromosome"/>
</dbReference>
<accession>A0AAX4HTE8</accession>
<dbReference type="RefSeq" id="WP_321398315.1">
    <property type="nucleotide sequence ID" value="NZ_CP139487.1"/>
</dbReference>
<name>A0AAX4HTE8_9BACT</name>
<evidence type="ECO:0000313" key="2">
    <source>
        <dbReference type="Proteomes" id="UP001324634"/>
    </source>
</evidence>
<dbReference type="KEGG" id="psti:SOO65_05880"/>
<sequence length="142" mass="16404">MEQSEFQSLLKVKKTIRSDIKFVEDKNNPSSLIFEDVIVENDLGWEVYLNGTFKPELNTVVFNFVIQNIGPVCRVCVRGSIHKDAGRTHKHEYQSILDSRRNLRSAHSRKDLDQLRAREVFNILCEQANIELVGNFIDPEAE</sequence>
<dbReference type="EMBL" id="CP139487">
    <property type="protein sequence ID" value="WPU66271.1"/>
    <property type="molecule type" value="Genomic_DNA"/>
</dbReference>
<evidence type="ECO:0000313" key="1">
    <source>
        <dbReference type="EMBL" id="WPU66271.1"/>
    </source>
</evidence>